<comment type="similarity">
    <text evidence="5">Belongs to the pyruvate, phosphate/water dikinase regulatory protein family. PDRP subfamily.</text>
</comment>
<keyword evidence="4 5" id="KW-0418">Kinase</keyword>
<comment type="function">
    <text evidence="5">Bifunctional serine/threonine kinase and phosphorylase involved in the regulation of the pyruvate, phosphate dikinase (PPDK) by catalyzing its phosphorylation/dephosphorylation.</text>
</comment>
<keyword evidence="6" id="KW-0670">Pyruvate</keyword>
<comment type="catalytic activity">
    <reaction evidence="5">
        <text>N(tele)-phospho-L-histidyl/O-phospho-L-threonyl-[pyruvate, phosphate dikinase] + phosphate + H(+) = N(tele)-phospho-L-histidyl/L-threonyl-[pyruvate, phosphate dikinase] + diphosphate</text>
        <dbReference type="Rhea" id="RHEA:43696"/>
        <dbReference type="Rhea" id="RHEA-COMP:10650"/>
        <dbReference type="Rhea" id="RHEA-COMP:10651"/>
        <dbReference type="ChEBI" id="CHEBI:15378"/>
        <dbReference type="ChEBI" id="CHEBI:30013"/>
        <dbReference type="ChEBI" id="CHEBI:33019"/>
        <dbReference type="ChEBI" id="CHEBI:43474"/>
        <dbReference type="ChEBI" id="CHEBI:61977"/>
        <dbReference type="ChEBI" id="CHEBI:83586"/>
        <dbReference type="EC" id="2.7.4.27"/>
    </reaction>
</comment>
<sequence length="277" mass="30883">MINSQIPVNRSIVYVISDSVGETAELVVKAAISQFDEDKTMIQRIPYVGDIGTVDEVIALAKENHGMIAFTVVLPEVKTHLVEQAKLHNIPSHDILSPMVAMMEKKLQCPPKNESGLIHMLDEDYFKKVEAIEFAVKYDDGRDPRGILRADVVLVGVSRTSKTPLSQYLAHKRLKVANVPLVPEVEPPEELFSINSDKVIGLTISPVKLNGIRTERLKALGLKEEANYAKIQRIEDELVYSAGVMKRIGCEVIDVSTKAVEETANLIFQIVQRKEKE</sequence>
<dbReference type="EMBL" id="PDOE01000001">
    <property type="protein sequence ID" value="RKL68686.1"/>
    <property type="molecule type" value="Genomic_DNA"/>
</dbReference>
<dbReference type="PANTHER" id="PTHR31756:SF3">
    <property type="entry name" value="PYRUVATE, PHOSPHATE DIKINASE REGULATORY PROTEIN 1, CHLOROPLASTIC"/>
    <property type="match status" value="1"/>
</dbReference>
<evidence type="ECO:0000256" key="5">
    <source>
        <dbReference type="HAMAP-Rule" id="MF_00921"/>
    </source>
</evidence>
<dbReference type="GO" id="GO:0016776">
    <property type="term" value="F:phosphotransferase activity, phosphate group as acceptor"/>
    <property type="evidence" value="ECO:0007669"/>
    <property type="project" value="UniProtKB-UniRule"/>
</dbReference>
<dbReference type="PANTHER" id="PTHR31756">
    <property type="entry name" value="PYRUVATE, PHOSPHATE DIKINASE REGULATORY PROTEIN 1, CHLOROPLASTIC"/>
    <property type="match status" value="1"/>
</dbReference>
<evidence type="ECO:0000313" key="7">
    <source>
        <dbReference type="Proteomes" id="UP000281498"/>
    </source>
</evidence>
<reference evidence="6 7" key="1">
    <citation type="submission" date="2017-10" db="EMBL/GenBank/DDBJ databases">
        <title>Bacillus sp. nov., a halophilic bacterium isolated from a Keqin Lake.</title>
        <authorList>
            <person name="Wang H."/>
        </authorList>
    </citation>
    <scope>NUCLEOTIDE SEQUENCE [LARGE SCALE GENOMIC DNA]</scope>
    <source>
        <strain evidence="6 7">KCTC 13187</strain>
    </source>
</reference>
<protein>
    <recommendedName>
        <fullName evidence="5">Putative pyruvate, phosphate dikinase regulatory protein</fullName>
        <shortName evidence="5">PPDK regulatory protein</shortName>
        <ecNumber evidence="5">2.7.11.32</ecNumber>
        <ecNumber evidence="5">2.7.4.27</ecNumber>
    </recommendedName>
</protein>
<dbReference type="Proteomes" id="UP000281498">
    <property type="component" value="Unassembled WGS sequence"/>
</dbReference>
<dbReference type="InterPro" id="IPR026565">
    <property type="entry name" value="PPDK_reg"/>
</dbReference>
<dbReference type="GO" id="GO:0043531">
    <property type="term" value="F:ADP binding"/>
    <property type="evidence" value="ECO:0007669"/>
    <property type="project" value="UniProtKB-UniRule"/>
</dbReference>
<organism evidence="6 7">
    <name type="scientific">Salipaludibacillus neizhouensis</name>
    <dbReference type="NCBI Taxonomy" id="885475"/>
    <lineage>
        <taxon>Bacteria</taxon>
        <taxon>Bacillati</taxon>
        <taxon>Bacillota</taxon>
        <taxon>Bacilli</taxon>
        <taxon>Bacillales</taxon>
        <taxon>Bacillaceae</taxon>
    </lineage>
</organism>
<dbReference type="EC" id="2.7.11.32" evidence="5"/>
<evidence type="ECO:0000256" key="4">
    <source>
        <dbReference type="ARBA" id="ARBA00022777"/>
    </source>
</evidence>
<dbReference type="Pfam" id="PF03618">
    <property type="entry name" value="Kinase-PPPase"/>
    <property type="match status" value="1"/>
</dbReference>
<dbReference type="GO" id="GO:0004674">
    <property type="term" value="F:protein serine/threonine kinase activity"/>
    <property type="evidence" value="ECO:0007669"/>
    <property type="project" value="UniProtKB-UniRule"/>
</dbReference>
<dbReference type="OrthoDB" id="9782201at2"/>
<proteinExistence type="inferred from homology"/>
<evidence type="ECO:0000256" key="2">
    <source>
        <dbReference type="ARBA" id="ARBA00022679"/>
    </source>
</evidence>
<comment type="caution">
    <text evidence="6">The sequence shown here is derived from an EMBL/GenBank/DDBJ whole genome shotgun (WGS) entry which is preliminary data.</text>
</comment>
<keyword evidence="7" id="KW-1185">Reference proteome</keyword>
<evidence type="ECO:0000256" key="3">
    <source>
        <dbReference type="ARBA" id="ARBA00022741"/>
    </source>
</evidence>
<keyword evidence="3 5" id="KW-0547">Nucleotide-binding</keyword>
<dbReference type="EC" id="2.7.4.27" evidence="5"/>
<name>A0A3A9KVQ4_9BACI</name>
<dbReference type="HAMAP" id="MF_00921">
    <property type="entry name" value="PDRP"/>
    <property type="match status" value="1"/>
</dbReference>
<evidence type="ECO:0000313" key="6">
    <source>
        <dbReference type="EMBL" id="RKL68686.1"/>
    </source>
</evidence>
<evidence type="ECO:0000256" key="1">
    <source>
        <dbReference type="ARBA" id="ARBA00022527"/>
    </source>
</evidence>
<feature type="binding site" evidence="5">
    <location>
        <begin position="156"/>
        <end position="163"/>
    </location>
    <ligand>
        <name>ADP</name>
        <dbReference type="ChEBI" id="CHEBI:456216"/>
    </ligand>
</feature>
<comment type="catalytic activity">
    <reaction evidence="5">
        <text>N(tele)-phospho-L-histidyl/L-threonyl-[pyruvate, phosphate dikinase] + ADP = N(tele)-phospho-L-histidyl/O-phospho-L-threonyl-[pyruvate, phosphate dikinase] + AMP + H(+)</text>
        <dbReference type="Rhea" id="RHEA:43692"/>
        <dbReference type="Rhea" id="RHEA-COMP:10650"/>
        <dbReference type="Rhea" id="RHEA-COMP:10651"/>
        <dbReference type="ChEBI" id="CHEBI:15378"/>
        <dbReference type="ChEBI" id="CHEBI:30013"/>
        <dbReference type="ChEBI" id="CHEBI:61977"/>
        <dbReference type="ChEBI" id="CHEBI:83586"/>
        <dbReference type="ChEBI" id="CHEBI:456215"/>
        <dbReference type="ChEBI" id="CHEBI:456216"/>
        <dbReference type="EC" id="2.7.11.32"/>
    </reaction>
</comment>
<dbReference type="NCBIfam" id="NF003742">
    <property type="entry name" value="PRK05339.1"/>
    <property type="match status" value="1"/>
</dbReference>
<dbReference type="AlphaFoldDB" id="A0A3A9KVQ4"/>
<accession>A0A3A9KVQ4</accession>
<gene>
    <name evidence="6" type="ORF">CR203_01130</name>
</gene>
<keyword evidence="1 5" id="KW-0723">Serine/threonine-protein kinase</keyword>
<keyword evidence="2 5" id="KW-0808">Transferase</keyword>
<dbReference type="InterPro" id="IPR005177">
    <property type="entry name" value="Kinase-pyrophosphorylase"/>
</dbReference>
<dbReference type="GO" id="GO:0005524">
    <property type="term" value="F:ATP binding"/>
    <property type="evidence" value="ECO:0007669"/>
    <property type="project" value="InterPro"/>
</dbReference>
<dbReference type="RefSeq" id="WP_110936674.1">
    <property type="nucleotide sequence ID" value="NZ_KZ614146.1"/>
</dbReference>